<sequence>MPINFLGCKLTEEPFVVNHWSNVDIFNYFSHHMVTIPPATWINNAHLHGTKIIGTFITEWNDGVSGCSEFLKNEETVEQIVSCLIKVTQIYNFDGWLINIENPLTAEQVNLMMYFLEMLTLGLKSSDSKNVVIWYDSVLKSGALKWQNELNSLNKCFYDVCDGIFLNYNWNPDRLDYSIKMAGAENSSKIFVGIDCFDRGTFGGGGFNVNVAMLEIKKRNMSAALFAPGWLVECHEGVCILKQNDKFYNLISKYLPTRPIRKLPISTTFNCGFEGRNFCYAKGTLQPILCSADDKTYAQINKEGGIVLNGKTVDLFSLKIKEKDEVEMNLQIKCAFDENSSFVVEFHDEKSNLIASIELKSPLTECKVKFTSLSRISIRSINPCNSTLLLTSFALTP</sequence>
<proteinExistence type="predicted"/>
<dbReference type="WBParaSite" id="RSKR_0000417900.1">
    <property type="protein sequence ID" value="RSKR_0000417900.1"/>
    <property type="gene ID" value="RSKR_0000417900"/>
</dbReference>
<name>A0AC35TU28_9BILA</name>
<evidence type="ECO:0000313" key="2">
    <source>
        <dbReference type="WBParaSite" id="RSKR_0000417900.1"/>
    </source>
</evidence>
<evidence type="ECO:0000313" key="1">
    <source>
        <dbReference type="Proteomes" id="UP000095286"/>
    </source>
</evidence>
<dbReference type="Proteomes" id="UP000095286">
    <property type="component" value="Unplaced"/>
</dbReference>
<organism evidence="1 2">
    <name type="scientific">Rhabditophanes sp. KR3021</name>
    <dbReference type="NCBI Taxonomy" id="114890"/>
    <lineage>
        <taxon>Eukaryota</taxon>
        <taxon>Metazoa</taxon>
        <taxon>Ecdysozoa</taxon>
        <taxon>Nematoda</taxon>
        <taxon>Chromadorea</taxon>
        <taxon>Rhabditida</taxon>
        <taxon>Tylenchina</taxon>
        <taxon>Panagrolaimomorpha</taxon>
        <taxon>Strongyloidoidea</taxon>
        <taxon>Alloionematidae</taxon>
        <taxon>Rhabditophanes</taxon>
    </lineage>
</organism>
<accession>A0AC35TU28</accession>
<protein>
    <submittedName>
        <fullName evidence="2">Mannosyl-glycoprotein endo-beta-N-acetylglucosaminidase</fullName>
    </submittedName>
</protein>
<reference evidence="2" key="1">
    <citation type="submission" date="2016-11" db="UniProtKB">
        <authorList>
            <consortium name="WormBaseParasite"/>
        </authorList>
    </citation>
    <scope>IDENTIFICATION</scope>
    <source>
        <strain evidence="2">KR3021</strain>
    </source>
</reference>